<dbReference type="SUPFAM" id="SSF55347">
    <property type="entry name" value="Glyceraldehyde-3-phosphate dehydrogenase-like, C-terminal domain"/>
    <property type="match status" value="1"/>
</dbReference>
<sequence>PTFLHAVELIKNGAIGRLIHFRGFVDEDYQADPSTPWTWRSLRSEAGLGVLGDLTCHLISLALRLMGPVSVTSADMQTVHRTRPLEDGSGTGEVENEDIASALLRFENGAQGVISSSRVAWGRKSRLSFEVHGDKGMICFDQERMNELQLYLAEGPKSQQGFKTILTGPAHPLYSNFNPAPGHTLGFQDQKTIEAAAFLDMIFTKNSNGVGIQEALLIEETIHAIASAAKKSQHQ</sequence>
<gene>
    <name evidence="3" type="ORF">MNBD_ALPHA11-2115</name>
</gene>
<dbReference type="PANTHER" id="PTHR43818">
    <property type="entry name" value="BCDNA.GH03377"/>
    <property type="match status" value="1"/>
</dbReference>
<dbReference type="InterPro" id="IPR050463">
    <property type="entry name" value="Gfo/Idh/MocA_oxidrdct_glycsds"/>
</dbReference>
<dbReference type="Gene3D" id="3.30.360.10">
    <property type="entry name" value="Dihydrodipicolinate Reductase, domain 2"/>
    <property type="match status" value="1"/>
</dbReference>
<reference evidence="3" key="1">
    <citation type="submission" date="2018-06" db="EMBL/GenBank/DDBJ databases">
        <authorList>
            <person name="Zhirakovskaya E."/>
        </authorList>
    </citation>
    <scope>NUCLEOTIDE SEQUENCE</scope>
</reference>
<evidence type="ECO:0000256" key="1">
    <source>
        <dbReference type="ARBA" id="ARBA00023002"/>
    </source>
</evidence>
<evidence type="ECO:0000259" key="2">
    <source>
        <dbReference type="Pfam" id="PF22725"/>
    </source>
</evidence>
<proteinExistence type="predicted"/>
<feature type="domain" description="GFO/IDH/MocA-like oxidoreductase" evidence="2">
    <location>
        <begin position="3"/>
        <end position="138"/>
    </location>
</feature>
<keyword evidence="1 3" id="KW-0560">Oxidoreductase</keyword>
<dbReference type="GO" id="GO:0050112">
    <property type="term" value="F:inositol 2-dehydrogenase (NAD+) activity"/>
    <property type="evidence" value="ECO:0007669"/>
    <property type="project" value="UniProtKB-EC"/>
</dbReference>
<organism evidence="3">
    <name type="scientific">hydrothermal vent metagenome</name>
    <dbReference type="NCBI Taxonomy" id="652676"/>
    <lineage>
        <taxon>unclassified sequences</taxon>
        <taxon>metagenomes</taxon>
        <taxon>ecological metagenomes</taxon>
    </lineage>
</organism>
<dbReference type="EC" id="1.1.1.18" evidence="3"/>
<dbReference type="AlphaFoldDB" id="A0A3B0U5B7"/>
<dbReference type="InterPro" id="IPR055170">
    <property type="entry name" value="GFO_IDH_MocA-like_dom"/>
</dbReference>
<name>A0A3B0U5B7_9ZZZZ</name>
<dbReference type="EMBL" id="UOEQ01000229">
    <property type="protein sequence ID" value="VAW19639.1"/>
    <property type="molecule type" value="Genomic_DNA"/>
</dbReference>
<dbReference type="Pfam" id="PF22725">
    <property type="entry name" value="GFO_IDH_MocA_C3"/>
    <property type="match status" value="1"/>
</dbReference>
<dbReference type="PANTHER" id="PTHR43818:SF11">
    <property type="entry name" value="BCDNA.GH03377"/>
    <property type="match status" value="1"/>
</dbReference>
<protein>
    <submittedName>
        <fullName evidence="3">Myo-inositol 2-dehydrogenase</fullName>
        <ecNumber evidence="3">1.1.1.18</ecNumber>
    </submittedName>
</protein>
<feature type="non-terminal residue" evidence="3">
    <location>
        <position position="1"/>
    </location>
</feature>
<accession>A0A3B0U5B7</accession>
<evidence type="ECO:0000313" key="3">
    <source>
        <dbReference type="EMBL" id="VAW19639.1"/>
    </source>
</evidence>